<keyword evidence="3" id="KW-0285">Flavoprotein</keyword>
<evidence type="ECO:0000256" key="10">
    <source>
        <dbReference type="ARBA" id="ARBA00023065"/>
    </source>
</evidence>
<dbReference type="GO" id="GO:0033215">
    <property type="term" value="P:reductive iron assimilation"/>
    <property type="evidence" value="ECO:0007669"/>
    <property type="project" value="TreeGrafter"/>
</dbReference>
<dbReference type="AlphaFoldDB" id="A0A0V1PZI6"/>
<protein>
    <recommendedName>
        <fullName evidence="14">Probable metalloreductase AIM14</fullName>
    </recommendedName>
</protein>
<keyword evidence="11 15" id="KW-0472">Membrane</keyword>
<dbReference type="RefSeq" id="XP_015467763.1">
    <property type="nucleotide sequence ID" value="XM_015611431.1"/>
</dbReference>
<dbReference type="CDD" id="cd06186">
    <property type="entry name" value="NOX_Duox_like_FAD_NADP"/>
    <property type="match status" value="1"/>
</dbReference>
<keyword evidence="4 15" id="KW-0812">Transmembrane</keyword>
<dbReference type="Pfam" id="PF08030">
    <property type="entry name" value="NAD_binding_6"/>
    <property type="match status" value="1"/>
</dbReference>
<keyword evidence="6" id="KW-0521">NADP</keyword>
<dbReference type="InterPro" id="IPR039261">
    <property type="entry name" value="FNR_nucleotide-bd"/>
</dbReference>
<evidence type="ECO:0000256" key="9">
    <source>
        <dbReference type="ARBA" id="ARBA00023002"/>
    </source>
</evidence>
<evidence type="ECO:0000256" key="7">
    <source>
        <dbReference type="ARBA" id="ARBA00022982"/>
    </source>
</evidence>
<evidence type="ECO:0000256" key="14">
    <source>
        <dbReference type="ARBA" id="ARBA00039704"/>
    </source>
</evidence>
<evidence type="ECO:0000313" key="18">
    <source>
        <dbReference type="Proteomes" id="UP000054251"/>
    </source>
</evidence>
<evidence type="ECO:0000313" key="17">
    <source>
        <dbReference type="EMBL" id="KSA01661.1"/>
    </source>
</evidence>
<dbReference type="OrthoDB" id="17725at2759"/>
<keyword evidence="10" id="KW-0406">Ion transport</keyword>
<feature type="transmembrane region" description="Helical" evidence="15">
    <location>
        <begin position="191"/>
        <end position="209"/>
    </location>
</feature>
<dbReference type="SUPFAM" id="SSF52343">
    <property type="entry name" value="Ferredoxin reductase-like, C-terminal NADP-linked domain"/>
    <property type="match status" value="1"/>
</dbReference>
<dbReference type="GO" id="GO:0005886">
    <property type="term" value="C:plasma membrane"/>
    <property type="evidence" value="ECO:0007669"/>
    <property type="project" value="TreeGrafter"/>
</dbReference>
<evidence type="ECO:0000256" key="3">
    <source>
        <dbReference type="ARBA" id="ARBA00022630"/>
    </source>
</evidence>
<keyword evidence="2" id="KW-0813">Transport</keyword>
<name>A0A0V1PZI6_9ASCO</name>
<accession>A0A0V1PZI6</accession>
<dbReference type="PANTHER" id="PTHR11972:SF198">
    <property type="entry name" value="METALLOREDUCTASE AIM14-RELATED"/>
    <property type="match status" value="1"/>
</dbReference>
<evidence type="ECO:0000256" key="11">
    <source>
        <dbReference type="ARBA" id="ARBA00023136"/>
    </source>
</evidence>
<evidence type="ECO:0000256" key="4">
    <source>
        <dbReference type="ARBA" id="ARBA00022692"/>
    </source>
</evidence>
<evidence type="ECO:0000256" key="15">
    <source>
        <dbReference type="SAM" id="Phobius"/>
    </source>
</evidence>
<feature type="transmembrane region" description="Helical" evidence="15">
    <location>
        <begin position="22"/>
        <end position="40"/>
    </location>
</feature>
<dbReference type="Proteomes" id="UP000054251">
    <property type="component" value="Unassembled WGS sequence"/>
</dbReference>
<evidence type="ECO:0000256" key="12">
    <source>
        <dbReference type="ARBA" id="ARBA00037386"/>
    </source>
</evidence>
<dbReference type="InterPro" id="IPR013112">
    <property type="entry name" value="FAD-bd_8"/>
</dbReference>
<evidence type="ECO:0000256" key="13">
    <source>
        <dbReference type="ARBA" id="ARBA00038065"/>
    </source>
</evidence>
<keyword evidence="5" id="KW-0274">FAD</keyword>
<comment type="caution">
    <text evidence="17">The sequence shown here is derived from an EMBL/GenBank/DDBJ whole genome shotgun (WGS) entry which is preliminary data.</text>
</comment>
<dbReference type="EMBL" id="LMYN01000047">
    <property type="protein sequence ID" value="KSA01661.1"/>
    <property type="molecule type" value="Genomic_DNA"/>
</dbReference>
<evidence type="ECO:0000256" key="6">
    <source>
        <dbReference type="ARBA" id="ARBA00022857"/>
    </source>
</evidence>
<keyword evidence="8 15" id="KW-1133">Transmembrane helix</keyword>
<feature type="transmembrane region" description="Helical" evidence="15">
    <location>
        <begin position="162"/>
        <end position="184"/>
    </location>
</feature>
<gene>
    <name evidence="17" type="ORF">AC631_02601</name>
</gene>
<dbReference type="InterPro" id="IPR050369">
    <property type="entry name" value="RBOH/FRE"/>
</dbReference>
<dbReference type="GeneID" id="26839610"/>
<feature type="domain" description="FAD-binding FR-type" evidence="16">
    <location>
        <begin position="230"/>
        <end position="355"/>
    </location>
</feature>
<comment type="function">
    <text evidence="12">Probable cell surface metalloreductase. May be involved in iron or copper homeostasis.</text>
</comment>
<dbReference type="InterPro" id="IPR017927">
    <property type="entry name" value="FAD-bd_FR_type"/>
</dbReference>
<dbReference type="PROSITE" id="PS51384">
    <property type="entry name" value="FAD_FR"/>
    <property type="match status" value="1"/>
</dbReference>
<evidence type="ECO:0000256" key="5">
    <source>
        <dbReference type="ARBA" id="ARBA00022827"/>
    </source>
</evidence>
<feature type="transmembrane region" description="Helical" evidence="15">
    <location>
        <begin position="61"/>
        <end position="81"/>
    </location>
</feature>
<keyword evidence="18" id="KW-1185">Reference proteome</keyword>
<reference evidence="17 18" key="1">
    <citation type="submission" date="2015-11" db="EMBL/GenBank/DDBJ databases">
        <title>The genome of Debaryomyces fabryi.</title>
        <authorList>
            <person name="Tafer H."/>
            <person name="Lopandic K."/>
        </authorList>
    </citation>
    <scope>NUCLEOTIDE SEQUENCE [LARGE SCALE GENOMIC DNA]</scope>
    <source>
        <strain evidence="17 18">CBS 789</strain>
    </source>
</reference>
<evidence type="ECO:0000256" key="2">
    <source>
        <dbReference type="ARBA" id="ARBA00022448"/>
    </source>
</evidence>
<dbReference type="SFLD" id="SFLDF00463">
    <property type="entry name" value="AIM14"/>
    <property type="match status" value="1"/>
</dbReference>
<evidence type="ECO:0000259" key="16">
    <source>
        <dbReference type="PROSITE" id="PS51384"/>
    </source>
</evidence>
<keyword evidence="7" id="KW-0249">Electron transport</keyword>
<dbReference type="Pfam" id="PF01794">
    <property type="entry name" value="Ferric_reduct"/>
    <property type="match status" value="1"/>
</dbReference>
<dbReference type="GO" id="GO:0000293">
    <property type="term" value="F:ferric-chelate reductase activity"/>
    <property type="evidence" value="ECO:0007669"/>
    <property type="project" value="TreeGrafter"/>
</dbReference>
<keyword evidence="9" id="KW-0560">Oxidoreductase</keyword>
<sequence length="509" mass="57991">MNEFDSISSRHEGHHHTANVKYGYIVLGLSLLHAIGIFICKSIFQLRWTTPSKGMGLIKSPLFITIVAWTLILIGLGLFHIQLPDNYSTSIKRFGRMSYALLPFDIFLVLRPNTIGLRYLELIDLHKWMSRLIIGCAIIHGMGYFVKWILEGAFLTKLFRLWNFLGIMVFTLNLILIIISLRYFRRRIYQYFYVVHNITVWLFVGLIILHARPGVGNYAIICAGLLGLQLFERYSKSHSITNLKVISKEGSNLVVVRIQRDLNLPDWSSGSHIRLTYPLTNYKAWIFPTHPYTIASLESESTLDLIINKSNRFILEPQTSYSWSGPFTSFSKELLTTIDNVHIICGGSGISFAVPVFKNLKLKASHAKLIWCVKSKNDIHVLQTLNFKEEITIHITGNLQDSTSLNTVFDEEDYGLLDYDNNENFELESLPSAETPSDDPSSLASIPHKDSKYILNQGRPNFGTSFESLVLINNSNKWIIACGPKGLVNSVQEWANDNKINFVSEIYEM</sequence>
<comment type="similarity">
    <text evidence="13">Belongs to the ferric reductase (FRE) family. AIM14 subfamily.</text>
</comment>
<dbReference type="SFLD" id="SFLDG01168">
    <property type="entry name" value="Ferric_reductase_subgroup_(FRE"/>
    <property type="match status" value="1"/>
</dbReference>
<dbReference type="InterPro" id="IPR013121">
    <property type="entry name" value="Fe_red_NAD-bd_6"/>
</dbReference>
<dbReference type="PANTHER" id="PTHR11972">
    <property type="entry name" value="NADPH OXIDASE"/>
    <property type="match status" value="1"/>
</dbReference>
<dbReference type="Gene3D" id="3.40.50.80">
    <property type="entry name" value="Nucleotide-binding domain of ferredoxin-NADP reductase (FNR) module"/>
    <property type="match status" value="1"/>
</dbReference>
<organism evidence="17 18">
    <name type="scientific">Debaryomyces fabryi</name>
    <dbReference type="NCBI Taxonomy" id="58627"/>
    <lineage>
        <taxon>Eukaryota</taxon>
        <taxon>Fungi</taxon>
        <taxon>Dikarya</taxon>
        <taxon>Ascomycota</taxon>
        <taxon>Saccharomycotina</taxon>
        <taxon>Pichiomycetes</taxon>
        <taxon>Debaryomycetaceae</taxon>
        <taxon>Debaryomyces</taxon>
    </lineage>
</organism>
<evidence type="ECO:0000256" key="1">
    <source>
        <dbReference type="ARBA" id="ARBA00004141"/>
    </source>
</evidence>
<dbReference type="InterPro" id="IPR013130">
    <property type="entry name" value="Fe3_Rdtase_TM_dom"/>
</dbReference>
<comment type="subcellular location">
    <subcellularLocation>
        <location evidence="1">Membrane</location>
        <topology evidence="1">Multi-pass membrane protein</topology>
    </subcellularLocation>
</comment>
<dbReference type="SFLD" id="SFLDS00052">
    <property type="entry name" value="Ferric_Reductase_Domain"/>
    <property type="match status" value="1"/>
</dbReference>
<evidence type="ECO:0000256" key="8">
    <source>
        <dbReference type="ARBA" id="ARBA00022989"/>
    </source>
</evidence>
<dbReference type="Pfam" id="PF08022">
    <property type="entry name" value="FAD_binding_8"/>
    <property type="match status" value="1"/>
</dbReference>
<feature type="transmembrane region" description="Helical" evidence="15">
    <location>
        <begin position="132"/>
        <end position="150"/>
    </location>
</feature>
<proteinExistence type="inferred from homology"/>